<dbReference type="GO" id="GO:0016020">
    <property type="term" value="C:membrane"/>
    <property type="evidence" value="ECO:0007669"/>
    <property type="project" value="UniProtKB-SubCell"/>
</dbReference>
<dbReference type="Pfam" id="PF05653">
    <property type="entry name" value="Mg_trans_NIPA"/>
    <property type="match status" value="1"/>
</dbReference>
<gene>
    <name evidence="7" type="ORF">HAND00432_LOCUS24420</name>
</gene>
<dbReference type="PANTHER" id="PTHR12570">
    <property type="match status" value="1"/>
</dbReference>
<feature type="transmembrane region" description="Helical" evidence="6">
    <location>
        <begin position="231"/>
        <end position="250"/>
    </location>
</feature>
<evidence type="ECO:0000256" key="6">
    <source>
        <dbReference type="SAM" id="Phobius"/>
    </source>
</evidence>
<evidence type="ECO:0000256" key="4">
    <source>
        <dbReference type="ARBA" id="ARBA00023136"/>
    </source>
</evidence>
<dbReference type="SUPFAM" id="SSF103481">
    <property type="entry name" value="Multidrug resistance efflux transporter EmrE"/>
    <property type="match status" value="1"/>
</dbReference>
<feature type="transmembrane region" description="Helical" evidence="6">
    <location>
        <begin position="70"/>
        <end position="89"/>
    </location>
</feature>
<feature type="transmembrane region" description="Helical" evidence="6">
    <location>
        <begin position="196"/>
        <end position="219"/>
    </location>
</feature>
<dbReference type="EMBL" id="HBFX01040574">
    <property type="protein sequence ID" value="CAD8973419.1"/>
    <property type="molecule type" value="Transcribed_RNA"/>
</dbReference>
<feature type="transmembrane region" description="Helical" evidence="6">
    <location>
        <begin position="262"/>
        <end position="280"/>
    </location>
</feature>
<feature type="transmembrane region" description="Helical" evidence="6">
    <location>
        <begin position="44"/>
        <end position="64"/>
    </location>
</feature>
<sequence length="315" mass="33993">MQSVFLGVFVSLLGNSLIGSSFSVMKVAHDSNKDGKSYLRIPTWWAGTLLMILGEAGNLVAYTLAKPSLISPLGAISVVVNVPVGWMVLGEKPSMRNMLGCMMSIVGGYGIVWVVASGSVDRPTMTAAEFEALLFQPAFMVFLAISFGESIDLIWSGRRTVMTYVMVCSLLGGVSVLSIKAVSSFVLLTLQGDNQFLTLVPFTTLPILAFTLMLQIKYLNMALAEFGTPEVVPIYYVTFTSCAVIGSSILYGDLSETSHQNVAVFVFSFLLTAAGVWLVSRGSVRKEETRARSASLGQSPYPNSEELEDDTQSLL</sequence>
<keyword evidence="2 6" id="KW-0812">Transmembrane</keyword>
<dbReference type="InterPro" id="IPR037185">
    <property type="entry name" value="EmrE-like"/>
</dbReference>
<feature type="transmembrane region" description="Helical" evidence="6">
    <location>
        <begin position="6"/>
        <end position="24"/>
    </location>
</feature>
<protein>
    <recommendedName>
        <fullName evidence="8">Magnesium transporter</fullName>
    </recommendedName>
</protein>
<keyword evidence="4 6" id="KW-0472">Membrane</keyword>
<dbReference type="AlphaFoldDB" id="A0A6U5A8C8"/>
<comment type="subcellular location">
    <subcellularLocation>
        <location evidence="1">Membrane</location>
        <topology evidence="1">Multi-pass membrane protein</topology>
    </subcellularLocation>
</comment>
<name>A0A6U5A8C8_HEMAN</name>
<feature type="transmembrane region" description="Helical" evidence="6">
    <location>
        <begin position="132"/>
        <end position="155"/>
    </location>
</feature>
<organism evidence="7">
    <name type="scientific">Hemiselmis andersenii</name>
    <name type="common">Cryptophyte alga</name>
    <dbReference type="NCBI Taxonomy" id="464988"/>
    <lineage>
        <taxon>Eukaryota</taxon>
        <taxon>Cryptophyceae</taxon>
        <taxon>Cryptomonadales</taxon>
        <taxon>Hemiselmidaceae</taxon>
        <taxon>Hemiselmis</taxon>
    </lineage>
</organism>
<feature type="transmembrane region" description="Helical" evidence="6">
    <location>
        <begin position="167"/>
        <end position="190"/>
    </location>
</feature>
<dbReference type="InterPro" id="IPR008521">
    <property type="entry name" value="Mg_trans_NIPA"/>
</dbReference>
<feature type="compositionally biased region" description="Acidic residues" evidence="5">
    <location>
        <begin position="305"/>
        <end position="315"/>
    </location>
</feature>
<feature type="region of interest" description="Disordered" evidence="5">
    <location>
        <begin position="290"/>
        <end position="315"/>
    </location>
</feature>
<evidence type="ECO:0008006" key="8">
    <source>
        <dbReference type="Google" id="ProtNLM"/>
    </source>
</evidence>
<keyword evidence="3 6" id="KW-1133">Transmembrane helix</keyword>
<evidence type="ECO:0000256" key="5">
    <source>
        <dbReference type="SAM" id="MobiDB-lite"/>
    </source>
</evidence>
<proteinExistence type="predicted"/>
<reference evidence="7" key="1">
    <citation type="submission" date="2021-01" db="EMBL/GenBank/DDBJ databases">
        <authorList>
            <person name="Corre E."/>
            <person name="Pelletier E."/>
            <person name="Niang G."/>
            <person name="Scheremetjew M."/>
            <person name="Finn R."/>
            <person name="Kale V."/>
            <person name="Holt S."/>
            <person name="Cochrane G."/>
            <person name="Meng A."/>
            <person name="Brown T."/>
            <person name="Cohen L."/>
        </authorList>
    </citation>
    <scope>NUCLEOTIDE SEQUENCE</scope>
    <source>
        <strain evidence="7">CCMP644</strain>
    </source>
</reference>
<evidence type="ECO:0000313" key="7">
    <source>
        <dbReference type="EMBL" id="CAD8973419.1"/>
    </source>
</evidence>
<dbReference type="GO" id="GO:0015095">
    <property type="term" value="F:magnesium ion transmembrane transporter activity"/>
    <property type="evidence" value="ECO:0007669"/>
    <property type="project" value="InterPro"/>
</dbReference>
<evidence type="ECO:0000256" key="1">
    <source>
        <dbReference type="ARBA" id="ARBA00004141"/>
    </source>
</evidence>
<evidence type="ECO:0000256" key="2">
    <source>
        <dbReference type="ARBA" id="ARBA00022692"/>
    </source>
</evidence>
<accession>A0A6U5A8C8</accession>
<feature type="transmembrane region" description="Helical" evidence="6">
    <location>
        <begin position="101"/>
        <end position="120"/>
    </location>
</feature>
<evidence type="ECO:0000256" key="3">
    <source>
        <dbReference type="ARBA" id="ARBA00022989"/>
    </source>
</evidence>
<dbReference type="PANTHER" id="PTHR12570:SF65">
    <property type="entry name" value="MAGNESIUM TRANSPORTER NIPA9-RELATED"/>
    <property type="match status" value="1"/>
</dbReference>